<dbReference type="EMBL" id="JPIT01000008">
    <property type="protein sequence ID" value="KIO46923.1"/>
    <property type="molecule type" value="Genomic_DNA"/>
</dbReference>
<dbReference type="Gene3D" id="3.40.50.12580">
    <property type="match status" value="1"/>
</dbReference>
<reference evidence="1 2" key="1">
    <citation type="submission" date="2014-07" db="EMBL/GenBank/DDBJ databases">
        <title>Porphyromonadaceae bacterium OUH 334697 = ATCC BAA-2682 = DSM 28341 draft genome.</title>
        <authorList>
            <person name="Sydenham T.V."/>
            <person name="Hasman H."/>
            <person name="Justesen U.S."/>
        </authorList>
    </citation>
    <scope>NUCLEOTIDE SEQUENCE [LARGE SCALE GENOMIC DNA]</scope>
    <source>
        <strain evidence="1 2">OUH 334697</strain>
    </source>
</reference>
<protein>
    <submittedName>
        <fullName evidence="1">Uncharacterized protein</fullName>
    </submittedName>
</protein>
<comment type="caution">
    <text evidence="1">The sequence shown here is derived from an EMBL/GenBank/DDBJ whole genome shotgun (WGS) entry which is preliminary data.</text>
</comment>
<accession>A0AB34R748</accession>
<dbReference type="AlphaFoldDB" id="A0AB34R748"/>
<evidence type="ECO:0000313" key="2">
    <source>
        <dbReference type="Proteomes" id="UP000031937"/>
    </source>
</evidence>
<dbReference type="SUPFAM" id="SSF53756">
    <property type="entry name" value="UDP-Glycosyltransferase/glycogen phosphorylase"/>
    <property type="match status" value="1"/>
</dbReference>
<proteinExistence type="predicted"/>
<evidence type="ECO:0000313" key="1">
    <source>
        <dbReference type="EMBL" id="KIO46923.1"/>
    </source>
</evidence>
<sequence length="470" mass="55736">METVSEFLNRLIQIENHSELFDFKFNFKDFHFWPLVREKVLRKAINDNFEFLDPWENFHLPKKSYLKLLYLSWKYSALRMPKAKLLIFGSDVANVKIGDSYFNRIADHFADVFKTDTVQLERSYLNSYKRPRYYKQVYSWDNIALTPLLFNKIYWRSTRVVPEVQQFVDYVKENLGYTFRDGYYEKLKVTLSHYEYRLPIIYRAYSSFFKKQRPQLIILEQGCYGTDSAIIVKAAKDLGIRVTEIQHGYIGKDHPAYVFSAKICKDYLPYLPDDFLSYGKYWEDNSQLPIPVINIGNPYLTEYVKNTVQQKLSNRILYISSAVNPCRITQEVLYINDVVKKYGFQLIFRPHPSEVLRLENEYSPLSQAGITIDRQNLYESLARTQFTVSNYSNISTVMYEALAFGCKVIFIDDKKEDITRQRPGCFTYVQHVEELPSELVINSDIMINCGNIWESDWRDNYIRYVSQYLK</sequence>
<organism evidence="1 2">
    <name type="scientific">Sanguibacteroides justesenii</name>
    <dbReference type="NCBI Taxonomy" id="1547597"/>
    <lineage>
        <taxon>Bacteria</taxon>
        <taxon>Pseudomonadati</taxon>
        <taxon>Bacteroidota</taxon>
        <taxon>Bacteroidia</taxon>
        <taxon>Bacteroidales</taxon>
        <taxon>Porphyromonadaceae</taxon>
        <taxon>Sanguibacteroides</taxon>
    </lineage>
</organism>
<dbReference type="Proteomes" id="UP000031937">
    <property type="component" value="Unassembled WGS sequence"/>
</dbReference>
<gene>
    <name evidence="1" type="ORF">IE90_02580</name>
</gene>
<name>A0AB34R748_9PORP</name>
<dbReference type="InterPro" id="IPR043148">
    <property type="entry name" value="TagF_C"/>
</dbReference>